<protein>
    <recommendedName>
        <fullName evidence="4">HTH merR-type domain-containing protein</fullName>
    </recommendedName>
</protein>
<evidence type="ECO:0008006" key="4">
    <source>
        <dbReference type="Google" id="ProtNLM"/>
    </source>
</evidence>
<evidence type="ECO:0000256" key="1">
    <source>
        <dbReference type="SAM" id="Coils"/>
    </source>
</evidence>
<keyword evidence="1" id="KW-0175">Coiled coil</keyword>
<sequence>MEELEYYSSNQVARELDIELALLQRLSGLIEKTLMNTDYFYRDKRNRRLYTHANINELEAILTIKKKNKLTYAAAIFGNYANTQHNLSSEEVKKEELSDVLKKLQNQEVVLKQQSEKIDVLTNTIEKLLNLENQNYEALLGLSEKIDTYTSQKKTRPTASKVNVKEKVNSSFVSENERNTKKQTLQTTTATMEIAIQNPSNTKTGTTMIKKAEFLELRKKLKYLPFKWSESRKSLNLSKKDAKHYSQYVNDSKQFLEEVMNPRKLGNYYFIKREQKELLNSYGNFYDTLELTAFPEKK</sequence>
<organism evidence="2 3">
    <name type="scientific">Carnobacterium maltaromaticum</name>
    <name type="common">Carnobacterium piscicola</name>
    <dbReference type="NCBI Taxonomy" id="2751"/>
    <lineage>
        <taxon>Bacteria</taxon>
        <taxon>Bacillati</taxon>
        <taxon>Bacillota</taxon>
        <taxon>Bacilli</taxon>
        <taxon>Lactobacillales</taxon>
        <taxon>Carnobacteriaceae</taxon>
        <taxon>Carnobacterium</taxon>
    </lineage>
</organism>
<comment type="caution">
    <text evidence="2">The sequence shown here is derived from an EMBL/GenBank/DDBJ whole genome shotgun (WGS) entry which is preliminary data.</text>
</comment>
<dbReference type="Proteomes" id="UP001290462">
    <property type="component" value="Unassembled WGS sequence"/>
</dbReference>
<reference evidence="2" key="1">
    <citation type="submission" date="2023-08" db="EMBL/GenBank/DDBJ databases">
        <title>Genomic characterization of piscicolin 126 produced by Carnobacterium maltaromaticum CM22 strain isolated from salmon (Salmo salar).</title>
        <authorList>
            <person name="Gonzalez-Gragera E."/>
            <person name="Garcia-Lopez J.D."/>
            <person name="Teso-Perez C."/>
            <person name="Gimenez-Hernandez I."/>
            <person name="Peralta-Sanchez J.M."/>
            <person name="Valdivia E."/>
            <person name="Montalban-Lopez M."/>
            <person name="Martin-Platero A.M."/>
            <person name="Banos A."/>
            <person name="Martinez-Bueno M."/>
        </authorList>
    </citation>
    <scope>NUCLEOTIDE SEQUENCE</scope>
    <source>
        <strain evidence="2">CM22</strain>
    </source>
</reference>
<gene>
    <name evidence="2" type="ORF">RAK27_03865</name>
</gene>
<dbReference type="RefSeq" id="WP_201735416.1">
    <property type="nucleotide sequence ID" value="NZ_CAJGUS010000084.1"/>
</dbReference>
<proteinExistence type="predicted"/>
<accession>A0AAW9K2X5</accession>
<evidence type="ECO:0000313" key="2">
    <source>
        <dbReference type="EMBL" id="MDZ5757787.1"/>
    </source>
</evidence>
<dbReference type="AlphaFoldDB" id="A0AAW9K2X5"/>
<feature type="coiled-coil region" evidence="1">
    <location>
        <begin position="87"/>
        <end position="131"/>
    </location>
</feature>
<name>A0AAW9K2X5_CARML</name>
<dbReference type="EMBL" id="JAVBVO010000002">
    <property type="protein sequence ID" value="MDZ5757787.1"/>
    <property type="molecule type" value="Genomic_DNA"/>
</dbReference>
<evidence type="ECO:0000313" key="3">
    <source>
        <dbReference type="Proteomes" id="UP001290462"/>
    </source>
</evidence>